<keyword evidence="1" id="KW-0812">Transmembrane</keyword>
<proteinExistence type="predicted"/>
<dbReference type="EMBL" id="QMFB01000028">
    <property type="protein sequence ID" value="RAV13791.1"/>
    <property type="molecule type" value="Genomic_DNA"/>
</dbReference>
<feature type="transmembrane region" description="Helical" evidence="1">
    <location>
        <begin position="91"/>
        <end position="114"/>
    </location>
</feature>
<sequence length="724" mass="82754">MVYYVTGTLICAVVMYYVLKLQQFQLRIPYVYNGDGLSTGLVIKGMVDNGWINVNEYVGAPSRLEMYDYPLGGDNLHYLMMKFISLFSSDYAVVMNLYFLLTFPLVMISSMFVFKHFKIPFIPSLMGSLLFTFIPYHIIRTGHLFLVAYYFVPLIIMIILWLSIHDDLILKKEETTRKIKLNIFNRKSLFSICVCILISAAGVYYAFFSCFFLIVIGTFTSMFKKKLLPFLVSCILVTVIAGGLILNISPSLYNKYANGGNGEVASRNALESETYGLKIIQLILPVTYHRVSWLAEKKESYNNKAQFVNENDSSSLGIIGAFGFLASLFIFLFRKNSIKNTIGQNLGLMNISAVLLGTIGGFGTIVAVLLTAQIRSYNRISLFIAFFSIFIIMIFLKKINENYVTNTLRRVSFSICVILIAVFGLYDQTRDSLVPSEIIKKEFNSDRDFVKQIESQLPAESMVFQLPYVTFPEGETLQNMGNYDLAKGYIHSSSLRWSFGGMRNREGDLWQRALIQRPVNEVLEKLSIVGFKGIYIDRNGYSQEFANKVEKEIHSILKVDPLVSSDKRLVYYSLEEYSNSILGKYSKDELALKKGEALNITKKKSAYLNGKLDWQYVDSMPDYKSVQIVAFEGLPTNQYQIKLTKPNKKPLQFNDSFSAPDNYSYRHWENPKHLVISISNKDSGWSDSFIPQKEDISKYFDLHPYLLEYTHMEQLPAGTLTLRE</sequence>
<name>A0A329M186_9BACL</name>
<keyword evidence="3" id="KW-1185">Reference proteome</keyword>
<organism evidence="2 3">
    <name type="scientific">Paenibacillus contaminans</name>
    <dbReference type="NCBI Taxonomy" id="450362"/>
    <lineage>
        <taxon>Bacteria</taxon>
        <taxon>Bacillati</taxon>
        <taxon>Bacillota</taxon>
        <taxon>Bacilli</taxon>
        <taxon>Bacillales</taxon>
        <taxon>Paenibacillaceae</taxon>
        <taxon>Paenibacillus</taxon>
    </lineage>
</organism>
<feature type="transmembrane region" description="Helical" evidence="1">
    <location>
        <begin position="189"/>
        <end position="215"/>
    </location>
</feature>
<evidence type="ECO:0000313" key="3">
    <source>
        <dbReference type="Proteomes" id="UP000250369"/>
    </source>
</evidence>
<comment type="caution">
    <text evidence="2">The sequence shown here is derived from an EMBL/GenBank/DDBJ whole genome shotgun (WGS) entry which is preliminary data.</text>
</comment>
<accession>A0A329M186</accession>
<dbReference type="AlphaFoldDB" id="A0A329M186"/>
<gene>
    <name evidence="2" type="ORF">DQG23_32420</name>
</gene>
<protein>
    <recommendedName>
        <fullName evidence="4">Sugar translocase</fullName>
    </recommendedName>
</protein>
<feature type="transmembrane region" description="Helical" evidence="1">
    <location>
        <begin position="346"/>
        <end position="370"/>
    </location>
</feature>
<dbReference type="Proteomes" id="UP000250369">
    <property type="component" value="Unassembled WGS sequence"/>
</dbReference>
<feature type="transmembrane region" description="Helical" evidence="1">
    <location>
        <begin position="146"/>
        <end position="164"/>
    </location>
</feature>
<reference evidence="2 3" key="1">
    <citation type="journal article" date="2009" name="Int. J. Syst. Evol. Microbiol.">
        <title>Paenibacillus contaminans sp. nov., isolated from a contaminated laboratory plate.</title>
        <authorList>
            <person name="Chou J.H."/>
            <person name="Lee J.H."/>
            <person name="Lin M.C."/>
            <person name="Chang P.S."/>
            <person name="Arun A.B."/>
            <person name="Young C.C."/>
            <person name="Chen W.M."/>
        </authorList>
    </citation>
    <scope>NUCLEOTIDE SEQUENCE [LARGE SCALE GENOMIC DNA]</scope>
    <source>
        <strain evidence="2 3">CKOBP-6</strain>
    </source>
</reference>
<evidence type="ECO:0000313" key="2">
    <source>
        <dbReference type="EMBL" id="RAV13791.1"/>
    </source>
</evidence>
<evidence type="ECO:0000256" key="1">
    <source>
        <dbReference type="SAM" id="Phobius"/>
    </source>
</evidence>
<feature type="transmembrane region" description="Helical" evidence="1">
    <location>
        <begin position="316"/>
        <end position="334"/>
    </location>
</feature>
<feature type="transmembrane region" description="Helical" evidence="1">
    <location>
        <begin position="227"/>
        <end position="248"/>
    </location>
</feature>
<keyword evidence="1" id="KW-1133">Transmembrane helix</keyword>
<feature type="transmembrane region" description="Helical" evidence="1">
    <location>
        <begin position="120"/>
        <end position="139"/>
    </location>
</feature>
<evidence type="ECO:0008006" key="4">
    <source>
        <dbReference type="Google" id="ProtNLM"/>
    </source>
</evidence>
<keyword evidence="1" id="KW-0472">Membrane</keyword>
<feature type="transmembrane region" description="Helical" evidence="1">
    <location>
        <begin position="376"/>
        <end position="396"/>
    </location>
</feature>